<dbReference type="OrthoDB" id="9803892at2"/>
<dbReference type="CDD" id="cd05254">
    <property type="entry name" value="dTDP_HR_like_SDR_e"/>
    <property type="match status" value="1"/>
</dbReference>
<accession>A0A2P7RCQ8</accession>
<dbReference type="PANTHER" id="PTHR10491">
    <property type="entry name" value="DTDP-4-DEHYDRORHAMNOSE REDUCTASE"/>
    <property type="match status" value="1"/>
</dbReference>
<dbReference type="SUPFAM" id="SSF51735">
    <property type="entry name" value="NAD(P)-binding Rossmann-fold domains"/>
    <property type="match status" value="1"/>
</dbReference>
<evidence type="ECO:0000313" key="8">
    <source>
        <dbReference type="EMBL" id="PSJ48018.1"/>
    </source>
</evidence>
<dbReference type="EMBL" id="PXYG01000001">
    <property type="protein sequence ID" value="PSJ48018.1"/>
    <property type="molecule type" value="Genomic_DNA"/>
</dbReference>
<name>A0A2P7RCQ8_9GAMM</name>
<evidence type="ECO:0000259" key="7">
    <source>
        <dbReference type="Pfam" id="PF04321"/>
    </source>
</evidence>
<keyword evidence="6" id="KW-0560">Oxidoreductase</keyword>
<dbReference type="InterPro" id="IPR029903">
    <property type="entry name" value="RmlD-like-bd"/>
</dbReference>
<feature type="domain" description="RmlD-like substrate binding" evidence="7">
    <location>
        <begin position="1"/>
        <end position="283"/>
    </location>
</feature>
<dbReference type="Proteomes" id="UP000240243">
    <property type="component" value="Unassembled WGS sequence"/>
</dbReference>
<evidence type="ECO:0000256" key="5">
    <source>
        <dbReference type="ARBA" id="ARBA00048200"/>
    </source>
</evidence>
<keyword evidence="9" id="KW-1185">Reference proteome</keyword>
<dbReference type="Pfam" id="PF04321">
    <property type="entry name" value="RmlD_sub_bind"/>
    <property type="match status" value="1"/>
</dbReference>
<dbReference type="EC" id="1.1.1.133" evidence="3 6"/>
<dbReference type="Gene3D" id="3.90.25.10">
    <property type="entry name" value="UDP-galactose 4-epimerase, domain 1"/>
    <property type="match status" value="1"/>
</dbReference>
<evidence type="ECO:0000256" key="6">
    <source>
        <dbReference type="RuleBase" id="RU364082"/>
    </source>
</evidence>
<dbReference type="GO" id="GO:0008831">
    <property type="term" value="F:dTDP-4-dehydrorhamnose reductase activity"/>
    <property type="evidence" value="ECO:0007669"/>
    <property type="project" value="UniProtKB-EC"/>
</dbReference>
<gene>
    <name evidence="8" type="primary">rfbD</name>
    <name evidence="8" type="ORF">C7H85_04255</name>
</gene>
<dbReference type="GO" id="GO:0009243">
    <property type="term" value="P:O antigen biosynthetic process"/>
    <property type="evidence" value="ECO:0007669"/>
    <property type="project" value="UniProtKB-UniPathway"/>
</dbReference>
<keyword evidence="6" id="KW-0521">NADP</keyword>
<dbReference type="InterPro" id="IPR036291">
    <property type="entry name" value="NAD(P)-bd_dom_sf"/>
</dbReference>
<dbReference type="GO" id="GO:0019305">
    <property type="term" value="P:dTDP-rhamnose biosynthetic process"/>
    <property type="evidence" value="ECO:0007669"/>
    <property type="project" value="UniProtKB-UniPathway"/>
</dbReference>
<evidence type="ECO:0000256" key="4">
    <source>
        <dbReference type="ARBA" id="ARBA00017099"/>
    </source>
</evidence>
<dbReference type="NCBIfam" id="TIGR01214">
    <property type="entry name" value="rmlD"/>
    <property type="match status" value="1"/>
</dbReference>
<comment type="similarity">
    <text evidence="2 6">Belongs to the dTDP-4-dehydrorhamnose reductase family.</text>
</comment>
<organism evidence="8 9">
    <name type="scientific">Zobellella endophytica</name>
    <dbReference type="NCBI Taxonomy" id="2116700"/>
    <lineage>
        <taxon>Bacteria</taxon>
        <taxon>Pseudomonadati</taxon>
        <taxon>Pseudomonadota</taxon>
        <taxon>Gammaproteobacteria</taxon>
        <taxon>Aeromonadales</taxon>
        <taxon>Aeromonadaceae</taxon>
        <taxon>Zobellella</taxon>
    </lineage>
</organism>
<reference evidence="8 9" key="1">
    <citation type="submission" date="2018-03" db="EMBL/GenBank/DDBJ databases">
        <title>The draft genome of Zobellella sp. 59N8.</title>
        <authorList>
            <person name="Liu L."/>
            <person name="Li L."/>
            <person name="Zhang X."/>
            <person name="Liang L."/>
            <person name="Wang T."/>
        </authorList>
    </citation>
    <scope>NUCLEOTIDE SEQUENCE [LARGE SCALE GENOMIC DNA]</scope>
    <source>
        <strain evidence="8 9">59N8</strain>
    </source>
</reference>
<dbReference type="InterPro" id="IPR005913">
    <property type="entry name" value="dTDP_dehydrorham_reduct"/>
</dbReference>
<sequence length="284" mass="30670">MHIVVTGKNGQLAHELAQSIPAGVTATFLSSQELDISNREAVHTQLAQLQPDAVINAAAYTAVDKAENDREQAFAVNADGPKHLAEACRALGIHLVHVSTDFVFDGSANTPYAPDAETSPVSVYGHSKLAGEQAVTALLPSATIIRTAWVYSRHGNNFVKTMLRLMADKPQLGVVSDQTGAPTWAAGLANVCWLAARKQPAGIYHWSDAGVASWYDFAVAIQALGREQGLLQTAIPVNPIRTIDYPTPARRPAYSVLDSRSLCQTLGVSQVHWREQLRNMLNQL</sequence>
<comment type="catalytic activity">
    <reaction evidence="5 6">
        <text>dTDP-beta-L-rhamnose + NADP(+) = dTDP-4-dehydro-beta-L-rhamnose + NADPH + H(+)</text>
        <dbReference type="Rhea" id="RHEA:21796"/>
        <dbReference type="ChEBI" id="CHEBI:15378"/>
        <dbReference type="ChEBI" id="CHEBI:57510"/>
        <dbReference type="ChEBI" id="CHEBI:57783"/>
        <dbReference type="ChEBI" id="CHEBI:58349"/>
        <dbReference type="ChEBI" id="CHEBI:62830"/>
        <dbReference type="EC" id="1.1.1.133"/>
    </reaction>
</comment>
<dbReference type="Gene3D" id="3.40.50.720">
    <property type="entry name" value="NAD(P)-binding Rossmann-like Domain"/>
    <property type="match status" value="1"/>
</dbReference>
<proteinExistence type="inferred from homology"/>
<protein>
    <recommendedName>
        <fullName evidence="4 6">dTDP-4-dehydrorhamnose reductase</fullName>
        <ecNumber evidence="3 6">1.1.1.133</ecNumber>
    </recommendedName>
</protein>
<comment type="cofactor">
    <cofactor evidence="6">
        <name>Mg(2+)</name>
        <dbReference type="ChEBI" id="CHEBI:18420"/>
    </cofactor>
    <text evidence="6">Binds 1 Mg(2+) ion per monomer.</text>
</comment>
<comment type="function">
    <text evidence="6">Catalyzes the reduction of dTDP-6-deoxy-L-lyxo-4-hexulose to yield dTDP-L-rhamnose.</text>
</comment>
<dbReference type="UniPathway" id="UPA00281"/>
<dbReference type="AlphaFoldDB" id="A0A2P7RCQ8"/>
<comment type="pathway">
    <text evidence="1 6">Carbohydrate biosynthesis; dTDP-L-rhamnose biosynthesis.</text>
</comment>
<dbReference type="PANTHER" id="PTHR10491:SF4">
    <property type="entry name" value="METHIONINE ADENOSYLTRANSFERASE 2 SUBUNIT BETA"/>
    <property type="match status" value="1"/>
</dbReference>
<evidence type="ECO:0000256" key="3">
    <source>
        <dbReference type="ARBA" id="ARBA00012929"/>
    </source>
</evidence>
<dbReference type="GO" id="GO:0005829">
    <property type="term" value="C:cytosol"/>
    <property type="evidence" value="ECO:0007669"/>
    <property type="project" value="TreeGrafter"/>
</dbReference>
<evidence type="ECO:0000256" key="1">
    <source>
        <dbReference type="ARBA" id="ARBA00004781"/>
    </source>
</evidence>
<evidence type="ECO:0000313" key="9">
    <source>
        <dbReference type="Proteomes" id="UP000240243"/>
    </source>
</evidence>
<dbReference type="FunFam" id="3.40.50.720:FF:000159">
    <property type="entry name" value="dTDP-4-dehydrorhamnose reductase"/>
    <property type="match status" value="1"/>
</dbReference>
<dbReference type="UniPathway" id="UPA00124"/>
<evidence type="ECO:0000256" key="2">
    <source>
        <dbReference type="ARBA" id="ARBA00010944"/>
    </source>
</evidence>
<dbReference type="RefSeq" id="WP_106728429.1">
    <property type="nucleotide sequence ID" value="NZ_PXYG01000001.1"/>
</dbReference>
<comment type="caution">
    <text evidence="8">The sequence shown here is derived from an EMBL/GenBank/DDBJ whole genome shotgun (WGS) entry which is preliminary data.</text>
</comment>